<dbReference type="FunFam" id="3.40.50.300:FF:000752">
    <property type="entry name" value="ATP-dependent DNA helicase"/>
    <property type="match status" value="1"/>
</dbReference>
<dbReference type="Pfam" id="PF16124">
    <property type="entry name" value="RecQ_Zn_bind"/>
    <property type="match status" value="1"/>
</dbReference>
<comment type="cofactor">
    <cofactor evidence="2">
        <name>Mg(2+)</name>
        <dbReference type="ChEBI" id="CHEBI:18420"/>
    </cofactor>
</comment>
<comment type="subcellular location">
    <subcellularLocation>
        <location evidence="3 15">Nucleus</location>
    </subcellularLocation>
</comment>
<dbReference type="GO" id="GO:0003677">
    <property type="term" value="F:DNA binding"/>
    <property type="evidence" value="ECO:0007669"/>
    <property type="project" value="UniProtKB-KW"/>
</dbReference>
<evidence type="ECO:0000259" key="17">
    <source>
        <dbReference type="PROSITE" id="PS51192"/>
    </source>
</evidence>
<dbReference type="Gene3D" id="1.10.150.80">
    <property type="entry name" value="HRDC domain"/>
    <property type="match status" value="1"/>
</dbReference>
<dbReference type="GO" id="GO:0043138">
    <property type="term" value="F:3'-5' DNA helicase activity"/>
    <property type="evidence" value="ECO:0007669"/>
    <property type="project" value="UniProtKB-EC"/>
</dbReference>
<dbReference type="SMART" id="SM00490">
    <property type="entry name" value="HELICc"/>
    <property type="match status" value="1"/>
</dbReference>
<evidence type="ECO:0000313" key="19">
    <source>
        <dbReference type="EMBL" id="CAD6204699.1"/>
    </source>
</evidence>
<keyword evidence="7 15" id="KW-0378">Hydrolase</keyword>
<keyword evidence="16" id="KW-0175">Coiled coil</keyword>
<evidence type="ECO:0000256" key="1">
    <source>
        <dbReference type="ARBA" id="ARBA00001936"/>
    </source>
</evidence>
<keyword evidence="20" id="KW-1185">Reference proteome</keyword>
<dbReference type="OrthoDB" id="10261556at2759"/>
<dbReference type="Pfam" id="PF00270">
    <property type="entry name" value="DEAD"/>
    <property type="match status" value="1"/>
</dbReference>
<comment type="similarity">
    <text evidence="4 15">Belongs to the helicase family. RecQ subfamily.</text>
</comment>
<dbReference type="NCBIfam" id="TIGR00614">
    <property type="entry name" value="recQ_fam"/>
    <property type="match status" value="1"/>
</dbReference>
<dbReference type="Gene3D" id="1.10.10.10">
    <property type="entry name" value="Winged helix-like DNA-binding domain superfamily/Winged helix DNA-binding domain"/>
    <property type="match status" value="1"/>
</dbReference>
<dbReference type="GO" id="GO:0016592">
    <property type="term" value="C:mediator complex"/>
    <property type="evidence" value="ECO:0007669"/>
    <property type="project" value="TreeGrafter"/>
</dbReference>
<evidence type="ECO:0000256" key="16">
    <source>
        <dbReference type="SAM" id="Coils"/>
    </source>
</evidence>
<dbReference type="CDD" id="cd18794">
    <property type="entry name" value="SF2_C_RecQ"/>
    <property type="match status" value="1"/>
</dbReference>
<dbReference type="PROSITE" id="PS51194">
    <property type="entry name" value="HELICASE_CTER"/>
    <property type="match status" value="1"/>
</dbReference>
<dbReference type="EMBL" id="CAJGYO010000001">
    <property type="protein sequence ID" value="CAD6204699.1"/>
    <property type="molecule type" value="Genomic_DNA"/>
</dbReference>
<dbReference type="Proteomes" id="UP000604825">
    <property type="component" value="Unassembled WGS sequence"/>
</dbReference>
<evidence type="ECO:0000256" key="11">
    <source>
        <dbReference type="ARBA" id="ARBA00023235"/>
    </source>
</evidence>
<keyword evidence="9 15" id="KW-0067">ATP-binding</keyword>
<evidence type="ECO:0000256" key="3">
    <source>
        <dbReference type="ARBA" id="ARBA00004123"/>
    </source>
</evidence>
<keyword evidence="5" id="KW-0479">Metal-binding</keyword>
<evidence type="ECO:0000256" key="5">
    <source>
        <dbReference type="ARBA" id="ARBA00022723"/>
    </source>
</evidence>
<dbReference type="InterPro" id="IPR036388">
    <property type="entry name" value="WH-like_DNA-bd_sf"/>
</dbReference>
<evidence type="ECO:0000256" key="2">
    <source>
        <dbReference type="ARBA" id="ARBA00001946"/>
    </source>
</evidence>
<evidence type="ECO:0000259" key="18">
    <source>
        <dbReference type="PROSITE" id="PS51194"/>
    </source>
</evidence>
<organism evidence="19 20">
    <name type="scientific">Miscanthus lutarioriparius</name>
    <dbReference type="NCBI Taxonomy" id="422564"/>
    <lineage>
        <taxon>Eukaryota</taxon>
        <taxon>Viridiplantae</taxon>
        <taxon>Streptophyta</taxon>
        <taxon>Embryophyta</taxon>
        <taxon>Tracheophyta</taxon>
        <taxon>Spermatophyta</taxon>
        <taxon>Magnoliopsida</taxon>
        <taxon>Liliopsida</taxon>
        <taxon>Poales</taxon>
        <taxon>Poaceae</taxon>
        <taxon>PACMAD clade</taxon>
        <taxon>Panicoideae</taxon>
        <taxon>Andropogonodae</taxon>
        <taxon>Andropogoneae</taxon>
        <taxon>Saccharinae</taxon>
        <taxon>Miscanthus</taxon>
    </lineage>
</organism>
<feature type="domain" description="Helicase ATP-binding" evidence="17">
    <location>
        <begin position="98"/>
        <end position="273"/>
    </location>
</feature>
<feature type="coiled-coil region" evidence="16">
    <location>
        <begin position="4"/>
        <end position="38"/>
    </location>
</feature>
<dbReference type="GO" id="GO:0009378">
    <property type="term" value="F:four-way junction helicase activity"/>
    <property type="evidence" value="ECO:0007669"/>
    <property type="project" value="TreeGrafter"/>
</dbReference>
<feature type="domain" description="Helicase C-terminal" evidence="18">
    <location>
        <begin position="301"/>
        <end position="456"/>
    </location>
</feature>
<evidence type="ECO:0000256" key="15">
    <source>
        <dbReference type="RuleBase" id="RU364117"/>
    </source>
</evidence>
<dbReference type="InterPro" id="IPR032284">
    <property type="entry name" value="RecQ_Zn-bd"/>
</dbReference>
<protein>
    <recommendedName>
        <fullName evidence="15">ATP-dependent DNA helicase</fullName>
        <ecNumber evidence="15">5.6.2.4</ecNumber>
    </recommendedName>
</protein>
<keyword evidence="10" id="KW-0238">DNA-binding</keyword>
<dbReference type="GO" id="GO:0016787">
    <property type="term" value="F:hydrolase activity"/>
    <property type="evidence" value="ECO:0007669"/>
    <property type="project" value="UniProtKB-KW"/>
</dbReference>
<evidence type="ECO:0000256" key="7">
    <source>
        <dbReference type="ARBA" id="ARBA00022801"/>
    </source>
</evidence>
<keyword evidence="6 15" id="KW-0547">Nucleotide-binding</keyword>
<evidence type="ECO:0000313" key="20">
    <source>
        <dbReference type="Proteomes" id="UP000604825"/>
    </source>
</evidence>
<dbReference type="Pfam" id="PF00271">
    <property type="entry name" value="Helicase_C"/>
    <property type="match status" value="1"/>
</dbReference>
<dbReference type="CDD" id="cd18015">
    <property type="entry name" value="DEXHc_RecQ1"/>
    <property type="match status" value="1"/>
</dbReference>
<dbReference type="SMART" id="SM00487">
    <property type="entry name" value="DEXDc"/>
    <property type="match status" value="1"/>
</dbReference>
<evidence type="ECO:0000256" key="13">
    <source>
        <dbReference type="ARBA" id="ARBA00034617"/>
    </source>
</evidence>
<dbReference type="GO" id="GO:0005737">
    <property type="term" value="C:cytoplasm"/>
    <property type="evidence" value="ECO:0007669"/>
    <property type="project" value="TreeGrafter"/>
</dbReference>
<dbReference type="Gene3D" id="3.40.50.300">
    <property type="entry name" value="P-loop containing nucleotide triphosphate hydrolases"/>
    <property type="match status" value="2"/>
</dbReference>
<reference evidence="19" key="1">
    <citation type="submission" date="2020-10" db="EMBL/GenBank/DDBJ databases">
        <authorList>
            <person name="Han B."/>
            <person name="Lu T."/>
            <person name="Zhao Q."/>
            <person name="Huang X."/>
            <person name="Zhao Y."/>
        </authorList>
    </citation>
    <scope>NUCLEOTIDE SEQUENCE</scope>
</reference>
<evidence type="ECO:0000256" key="8">
    <source>
        <dbReference type="ARBA" id="ARBA00022806"/>
    </source>
</evidence>
<sequence length="742" mass="83129">MEDEENVEEELLLVESELDDIQGQIKRLLDRQEELYERQSLLKALLEVSKVSRNKSNNKSSVILEDWSGNFPWDSQADDTRFNIFGITSYRSNQREIINAVMSGRDVLVIMAAGGGKSLCYQLPAVLRDGIALVVSPLLSLIQDQVMGLAALGIPAYMLTSTTNKEVEKFIYRALDKGEGELKILYVTPEKISKSKRFMSKVEKCHHAGRLSLVAIDEAHCCSQWGHDFHPDYKNLSILKIQFPSVPMIALTATATSKVRTDLIEMLHIPRCVKFVSTVNRPNLFYKVYQKSPVGKVVIDVIANFIIESYPNNESGIVYCFSRKECEQKLVAKELRDRGVSAEHYHADMDIVAREKIHMCWSKGQSQIIAGIVAFGMGINKPDVRFVIHHSLSKSMETYYQESGRAGQDGLPSECVLYYRPGDVPRQGRLNFLLFSQCKSSFHHYMCYVFDEQSSMVFYENCGLQNLYDIVRYCQSKSCRRGAFFRHFGEALQDCNGMCGNCASSIELRDIDATCHTKILVSLLHNLQLNDQRATLLQLVDKFKVKWKGLGRSNQPVDLKREEIEQLIVQLIVDCVLKEEFQHTAYSTNANVALGPLWKPALEGNRPVKLEIAVLGSQARAGGGDTTKGTKRSRMSDLEAKLDELRRELSSSSTGGISIFSHAVLSTQQISLLSCQKPTTEAELEKAIGKVKTKKYGGRIIELMRSHIADPGAGNGSDAKRKPKKDNAVIEHSVFVAVACAA</sequence>
<evidence type="ECO:0000256" key="12">
    <source>
        <dbReference type="ARBA" id="ARBA00023242"/>
    </source>
</evidence>
<keyword evidence="8 15" id="KW-0347">Helicase</keyword>
<dbReference type="SUPFAM" id="SSF52540">
    <property type="entry name" value="P-loop containing nucleoside triphosphate hydrolases"/>
    <property type="match status" value="2"/>
</dbReference>
<dbReference type="InterPro" id="IPR001650">
    <property type="entry name" value="Helicase_C-like"/>
</dbReference>
<keyword evidence="11" id="KW-0413">Isomerase</keyword>
<keyword evidence="12 15" id="KW-0539">Nucleus</keyword>
<dbReference type="PANTHER" id="PTHR13710:SF105">
    <property type="entry name" value="ATP-DEPENDENT DNA HELICASE Q1"/>
    <property type="match status" value="1"/>
</dbReference>
<dbReference type="EC" id="5.6.2.4" evidence="15"/>
<dbReference type="PROSITE" id="PS51192">
    <property type="entry name" value="HELICASE_ATP_BIND_1"/>
    <property type="match status" value="1"/>
</dbReference>
<accession>A0A811MD32</accession>
<dbReference type="InterPro" id="IPR027417">
    <property type="entry name" value="P-loop_NTPase"/>
</dbReference>
<proteinExistence type="inferred from homology"/>
<dbReference type="FunFam" id="1.10.10.10:FF:000510">
    <property type="entry name" value="ATP-dependent DNA helicase"/>
    <property type="match status" value="1"/>
</dbReference>
<evidence type="ECO:0000256" key="14">
    <source>
        <dbReference type="ARBA" id="ARBA00048778"/>
    </source>
</evidence>
<dbReference type="PANTHER" id="PTHR13710">
    <property type="entry name" value="DNA HELICASE RECQ FAMILY MEMBER"/>
    <property type="match status" value="1"/>
</dbReference>
<feature type="coiled-coil region" evidence="16">
    <location>
        <begin position="628"/>
        <end position="655"/>
    </location>
</feature>
<name>A0A811MD32_9POAL</name>
<comment type="catalytic activity">
    <reaction evidence="14">
        <text>ATP + H2O = ADP + phosphate + H(+)</text>
        <dbReference type="Rhea" id="RHEA:13065"/>
        <dbReference type="ChEBI" id="CHEBI:15377"/>
        <dbReference type="ChEBI" id="CHEBI:15378"/>
        <dbReference type="ChEBI" id="CHEBI:30616"/>
        <dbReference type="ChEBI" id="CHEBI:43474"/>
        <dbReference type="ChEBI" id="CHEBI:456216"/>
    </reaction>
    <physiologicalReaction direction="left-to-right" evidence="14">
        <dbReference type="Rhea" id="RHEA:13066"/>
    </physiologicalReaction>
</comment>
<dbReference type="InterPro" id="IPR004589">
    <property type="entry name" value="DNA_helicase_ATP-dep_RecQ"/>
</dbReference>
<dbReference type="InterPro" id="IPR011545">
    <property type="entry name" value="DEAD/DEAH_box_helicase_dom"/>
</dbReference>
<gene>
    <name evidence="19" type="ORF">NCGR_LOCUS2692</name>
</gene>
<evidence type="ECO:0000256" key="6">
    <source>
        <dbReference type="ARBA" id="ARBA00022741"/>
    </source>
</evidence>
<dbReference type="GO" id="GO:0000724">
    <property type="term" value="P:double-strand break repair via homologous recombination"/>
    <property type="evidence" value="ECO:0007669"/>
    <property type="project" value="TreeGrafter"/>
</dbReference>
<evidence type="ECO:0000256" key="4">
    <source>
        <dbReference type="ARBA" id="ARBA00005446"/>
    </source>
</evidence>
<comment type="caution">
    <text evidence="19">The sequence shown here is derived from an EMBL/GenBank/DDBJ whole genome shotgun (WGS) entry which is preliminary data.</text>
</comment>
<dbReference type="InterPro" id="IPR044876">
    <property type="entry name" value="HRDC_dom_sf"/>
</dbReference>
<dbReference type="AlphaFoldDB" id="A0A811MD32"/>
<dbReference type="InterPro" id="IPR014001">
    <property type="entry name" value="Helicase_ATP-bd"/>
</dbReference>
<evidence type="ECO:0000256" key="10">
    <source>
        <dbReference type="ARBA" id="ARBA00023125"/>
    </source>
</evidence>
<dbReference type="GO" id="GO:0005694">
    <property type="term" value="C:chromosome"/>
    <property type="evidence" value="ECO:0007669"/>
    <property type="project" value="TreeGrafter"/>
</dbReference>
<dbReference type="GO" id="GO:0046872">
    <property type="term" value="F:metal ion binding"/>
    <property type="evidence" value="ECO:0007669"/>
    <property type="project" value="UniProtKB-KW"/>
</dbReference>
<evidence type="ECO:0000256" key="9">
    <source>
        <dbReference type="ARBA" id="ARBA00022840"/>
    </source>
</evidence>
<dbReference type="GO" id="GO:0005524">
    <property type="term" value="F:ATP binding"/>
    <property type="evidence" value="ECO:0007669"/>
    <property type="project" value="UniProtKB-KW"/>
</dbReference>
<comment type="catalytic activity">
    <reaction evidence="13 15">
        <text>Couples ATP hydrolysis with the unwinding of duplex DNA by translocating in the 3'-5' direction.</text>
        <dbReference type="EC" id="5.6.2.4"/>
    </reaction>
</comment>
<comment type="cofactor">
    <cofactor evidence="1">
        <name>Mn(2+)</name>
        <dbReference type="ChEBI" id="CHEBI:29035"/>
    </cofactor>
</comment>